<dbReference type="InterPro" id="IPR010148">
    <property type="entry name" value="CRISPR-assoc_prot_CT1975"/>
</dbReference>
<gene>
    <name evidence="2" type="primary">cas7e</name>
    <name evidence="2" type="ORF">RIF23_18370</name>
</gene>
<dbReference type="NCBIfam" id="TIGR01869">
    <property type="entry name" value="casC_Cse4"/>
    <property type="match status" value="1"/>
</dbReference>
<evidence type="ECO:0000256" key="1">
    <source>
        <dbReference type="SAM" id="MobiDB-lite"/>
    </source>
</evidence>
<evidence type="ECO:0000313" key="3">
    <source>
        <dbReference type="Proteomes" id="UP001250214"/>
    </source>
</evidence>
<feature type="region of interest" description="Disordered" evidence="1">
    <location>
        <begin position="101"/>
        <end position="123"/>
    </location>
</feature>
<dbReference type="EMBL" id="JAVLVT010000010">
    <property type="protein sequence ID" value="MDS1272258.1"/>
    <property type="molecule type" value="Genomic_DNA"/>
</dbReference>
<proteinExistence type="predicted"/>
<organism evidence="2 3">
    <name type="scientific">Lipingzhangella rawalii</name>
    <dbReference type="NCBI Taxonomy" id="2055835"/>
    <lineage>
        <taxon>Bacteria</taxon>
        <taxon>Bacillati</taxon>
        <taxon>Actinomycetota</taxon>
        <taxon>Actinomycetes</taxon>
        <taxon>Streptosporangiales</taxon>
        <taxon>Nocardiopsidaceae</taxon>
        <taxon>Lipingzhangella</taxon>
    </lineage>
</organism>
<dbReference type="Proteomes" id="UP001250214">
    <property type="component" value="Unassembled WGS sequence"/>
</dbReference>
<name>A0ABU2HAB9_9ACTN</name>
<sequence>MAKTIVDVHVLQTVPPSNLNRDDTGSPKTAYFGGVLRSRVSSQAWKRATRLAFEDLLSPQELGTRTKRVAKFIADRIQQLDATVPEQKAWELAAHTVTTATGSKIEAPKRKSKSTGEDGADASVDPESAYLMFLSARQRDALAELALEGSDDIATFFKDKDAKQRAKRLANTHHSVDIGLFGRMVADGADVNVDAAAQVAHALSVHAIEPDSDYYTAVDDLKDRSDPGAGMIGAIEFNSATLYRYAAVDVDQLQRNLGAGLREDEDSAQPVRRAVEAFLRGFVESLPSGKVNTFGNNTLPEAVVVKVRTRRPLSFVSAFEEPVQAGTDGADTSAGYLRSACERLARHVPQLETAYGADANAGTETWVMRVGEATAALAHLGREVTLPQLVEQAGTAAARPAEAR</sequence>
<dbReference type="Pfam" id="PF09344">
    <property type="entry name" value="Cas_CT1975"/>
    <property type="match status" value="1"/>
</dbReference>
<keyword evidence="3" id="KW-1185">Reference proteome</keyword>
<dbReference type="RefSeq" id="WP_310913829.1">
    <property type="nucleotide sequence ID" value="NZ_JAVLVT010000010.1"/>
</dbReference>
<comment type="caution">
    <text evidence="2">The sequence shown here is derived from an EMBL/GenBank/DDBJ whole genome shotgun (WGS) entry which is preliminary data.</text>
</comment>
<protein>
    <submittedName>
        <fullName evidence="2">Type I-E CRISPR-associated protein Cas7/Cse4/CasC</fullName>
    </submittedName>
</protein>
<accession>A0ABU2HAB9</accession>
<evidence type="ECO:0000313" key="2">
    <source>
        <dbReference type="EMBL" id="MDS1272258.1"/>
    </source>
</evidence>
<reference evidence="3" key="1">
    <citation type="submission" date="2023-07" db="EMBL/GenBank/DDBJ databases">
        <title>Novel species in the genus Lipingzhangella isolated from Sambhar Salt Lake.</title>
        <authorList>
            <person name="Jiya N."/>
            <person name="Kajale S."/>
            <person name="Sharma A."/>
        </authorList>
    </citation>
    <scope>NUCLEOTIDE SEQUENCE [LARGE SCALE GENOMIC DNA]</scope>
    <source>
        <strain evidence="3">LS1_29</strain>
    </source>
</reference>